<reference evidence="2" key="2">
    <citation type="submission" date="2019-06" db="EMBL/GenBank/DDBJ databases">
        <title>Genomics analysis of Aphanomyces spp. identifies a new class of oomycete effector associated with host adaptation.</title>
        <authorList>
            <person name="Gaulin E."/>
        </authorList>
    </citation>
    <scope>NUCLEOTIDE SEQUENCE</scope>
    <source>
        <strain evidence="2">CBS 578.67</strain>
    </source>
</reference>
<evidence type="ECO:0000313" key="2">
    <source>
        <dbReference type="EMBL" id="KAF0686348.1"/>
    </source>
</evidence>
<name>A0A485LJA7_9STRA</name>
<dbReference type="EMBL" id="VJMH01007008">
    <property type="protein sequence ID" value="KAF0686348.1"/>
    <property type="molecule type" value="Genomic_DNA"/>
</dbReference>
<dbReference type="AlphaFoldDB" id="A0A485LJA7"/>
<protein>
    <submittedName>
        <fullName evidence="3">Aste57867_21850 protein</fullName>
    </submittedName>
</protein>
<reference evidence="3 4" key="1">
    <citation type="submission" date="2019-03" db="EMBL/GenBank/DDBJ databases">
        <authorList>
            <person name="Gaulin E."/>
            <person name="Dumas B."/>
        </authorList>
    </citation>
    <scope>NUCLEOTIDE SEQUENCE [LARGE SCALE GENOMIC DNA]</scope>
    <source>
        <strain evidence="3">CBS 568.67</strain>
    </source>
</reference>
<keyword evidence="4" id="KW-1185">Reference proteome</keyword>
<evidence type="ECO:0000313" key="4">
    <source>
        <dbReference type="Proteomes" id="UP000332933"/>
    </source>
</evidence>
<feature type="compositionally biased region" description="Polar residues" evidence="1">
    <location>
        <begin position="269"/>
        <end position="287"/>
    </location>
</feature>
<evidence type="ECO:0000313" key="3">
    <source>
        <dbReference type="EMBL" id="VFT98519.1"/>
    </source>
</evidence>
<proteinExistence type="predicted"/>
<dbReference type="EMBL" id="CAADRA010007034">
    <property type="protein sequence ID" value="VFT98519.1"/>
    <property type="molecule type" value="Genomic_DNA"/>
</dbReference>
<organism evidence="3 4">
    <name type="scientific">Aphanomyces stellatus</name>
    <dbReference type="NCBI Taxonomy" id="120398"/>
    <lineage>
        <taxon>Eukaryota</taxon>
        <taxon>Sar</taxon>
        <taxon>Stramenopiles</taxon>
        <taxon>Oomycota</taxon>
        <taxon>Saprolegniomycetes</taxon>
        <taxon>Saprolegniales</taxon>
        <taxon>Verrucalvaceae</taxon>
        <taxon>Aphanomyces</taxon>
    </lineage>
</organism>
<feature type="region of interest" description="Disordered" evidence="1">
    <location>
        <begin position="266"/>
        <end position="287"/>
    </location>
</feature>
<feature type="compositionally biased region" description="Polar residues" evidence="1">
    <location>
        <begin position="16"/>
        <end position="28"/>
    </location>
</feature>
<feature type="region of interest" description="Disordered" evidence="1">
    <location>
        <begin position="157"/>
        <end position="193"/>
    </location>
</feature>
<feature type="region of interest" description="Disordered" evidence="1">
    <location>
        <begin position="101"/>
        <end position="120"/>
    </location>
</feature>
<sequence>MNNYDYNLLQQQQHLRQGSSPPTSGMMNQFQQGGGGGGQFHGSFPQGNMAVPPHMQPSTYMPQSYDASYGYGAHGQHVPMQDPSVGSSFGQWNGTAYAPPPFPQAMPHSHGSPPLSHEPTVHGSVLAQQTQHMVHPLASPAMSMPFPAAHAAAITAYPSPSVDSGDSKKEKRKSQVRDASRRRRAKRKDEETRLRERIQELTQQIQIMGNHGEGGDVPSTDALNDAYEQQLKVVQLLQEKNQQYKDKLAQHEQFARLIQSGIHHLSDASPPSTTTRGLLPASASTSPPLQLTSDWMTQWAASVVRGARDELVQLQRFSPEHKHTNVAMGWTTELWTEAGMHMQLCSRKAIEAAPRDAADKTWDILTSLDKCRRVYPELKSMETIQRVNADTCVVTRHCVPLQGPEVHLVSVVFRTDHNVVGVKSFDKNGNDWRHADAVPVDCFGWTFGGDDVIFCGSYSLAHKTTPKAAASDLLLAQYSNETMFSLVRWESEAIRPVFRIQS</sequence>
<evidence type="ECO:0000256" key="1">
    <source>
        <dbReference type="SAM" id="MobiDB-lite"/>
    </source>
</evidence>
<feature type="compositionally biased region" description="Basic and acidic residues" evidence="1">
    <location>
        <begin position="165"/>
        <end position="179"/>
    </location>
</feature>
<accession>A0A485LJA7</accession>
<dbReference type="OrthoDB" id="74575at2759"/>
<feature type="region of interest" description="Disordered" evidence="1">
    <location>
        <begin position="12"/>
        <end position="59"/>
    </location>
</feature>
<gene>
    <name evidence="3" type="primary">Aste57867_21850</name>
    <name evidence="2" type="ORF">As57867_021781</name>
    <name evidence="3" type="ORF">ASTE57867_21850</name>
</gene>
<dbReference type="Proteomes" id="UP000332933">
    <property type="component" value="Unassembled WGS sequence"/>
</dbReference>